<proteinExistence type="inferred from homology"/>
<sequence>MSGAGPWTRSPLPDLAGRTALVTGPSVGGIGFHTALELARAGARVVLAGRTTAKLDDAAHVIRHEVPGAQLERLELDLASLESVRHAAEHAGTLGPLHLLVNNAGVMGTPLRRTRDGFELQLATNHLGPFLLTGLLLPRLVAGAEATGIDSRVVTVSSLFHRTARSAPLGDPRVPGRYQKWNAYAQSKLANLLFTFELERRLRESGAPVRATAAHPGFAGTHLAANGQYGRASGGVASVLDGAIRAVSQSPAAGAWPTLMAATADLPGGTFCGPGGLGELSGVAQVVTAGSRAQDPVAQRALWEVSERAVGLRWP</sequence>
<keyword evidence="2" id="KW-0560">Oxidoreductase</keyword>
<dbReference type="RefSeq" id="WP_345262243.1">
    <property type="nucleotide sequence ID" value="NZ_BAABIM010000001.1"/>
</dbReference>
<comment type="caution">
    <text evidence="3">The sequence shown here is derived from an EMBL/GenBank/DDBJ whole genome shotgun (WGS) entry which is preliminary data.</text>
</comment>
<protein>
    <submittedName>
        <fullName evidence="3">SDR family NAD(P)-dependent oxidoreductase</fullName>
    </submittedName>
</protein>
<dbReference type="InterPro" id="IPR002347">
    <property type="entry name" value="SDR_fam"/>
</dbReference>
<accession>A0ABP8VR78</accession>
<dbReference type="Gene3D" id="3.40.50.720">
    <property type="entry name" value="NAD(P)-binding Rossmann-like Domain"/>
    <property type="match status" value="1"/>
</dbReference>
<name>A0ABP8VR78_9ACTN</name>
<evidence type="ECO:0000313" key="4">
    <source>
        <dbReference type="Proteomes" id="UP001500621"/>
    </source>
</evidence>
<gene>
    <name evidence="3" type="ORF">GCM10023226_02650</name>
</gene>
<dbReference type="Proteomes" id="UP001500621">
    <property type="component" value="Unassembled WGS sequence"/>
</dbReference>
<dbReference type="SUPFAM" id="SSF51735">
    <property type="entry name" value="NAD(P)-binding Rossmann-fold domains"/>
    <property type="match status" value="1"/>
</dbReference>
<organism evidence="3 4">
    <name type="scientific">Nocardioides nanhaiensis</name>
    <dbReference type="NCBI Taxonomy" id="1476871"/>
    <lineage>
        <taxon>Bacteria</taxon>
        <taxon>Bacillati</taxon>
        <taxon>Actinomycetota</taxon>
        <taxon>Actinomycetes</taxon>
        <taxon>Propionibacteriales</taxon>
        <taxon>Nocardioidaceae</taxon>
        <taxon>Nocardioides</taxon>
    </lineage>
</organism>
<dbReference type="Pfam" id="PF00106">
    <property type="entry name" value="adh_short"/>
    <property type="match status" value="1"/>
</dbReference>
<keyword evidence="4" id="KW-1185">Reference proteome</keyword>
<evidence type="ECO:0000256" key="1">
    <source>
        <dbReference type="ARBA" id="ARBA00006484"/>
    </source>
</evidence>
<comment type="similarity">
    <text evidence="1">Belongs to the short-chain dehydrogenases/reductases (SDR) family.</text>
</comment>
<dbReference type="PANTHER" id="PTHR24320">
    <property type="entry name" value="RETINOL DEHYDROGENASE"/>
    <property type="match status" value="1"/>
</dbReference>
<evidence type="ECO:0000256" key="2">
    <source>
        <dbReference type="ARBA" id="ARBA00023002"/>
    </source>
</evidence>
<dbReference type="NCBIfam" id="NF004846">
    <property type="entry name" value="PRK06197.1"/>
    <property type="match status" value="1"/>
</dbReference>
<dbReference type="EMBL" id="BAABIM010000001">
    <property type="protein sequence ID" value="GAA4669672.1"/>
    <property type="molecule type" value="Genomic_DNA"/>
</dbReference>
<evidence type="ECO:0000313" key="3">
    <source>
        <dbReference type="EMBL" id="GAA4669672.1"/>
    </source>
</evidence>
<dbReference type="PANTHER" id="PTHR24320:SF148">
    <property type="entry name" value="NAD(P)-BINDING ROSSMANN-FOLD SUPERFAMILY PROTEIN"/>
    <property type="match status" value="1"/>
</dbReference>
<reference evidence="4" key="1">
    <citation type="journal article" date="2019" name="Int. J. Syst. Evol. Microbiol.">
        <title>The Global Catalogue of Microorganisms (GCM) 10K type strain sequencing project: providing services to taxonomists for standard genome sequencing and annotation.</title>
        <authorList>
            <consortium name="The Broad Institute Genomics Platform"/>
            <consortium name="The Broad Institute Genome Sequencing Center for Infectious Disease"/>
            <person name="Wu L."/>
            <person name="Ma J."/>
        </authorList>
    </citation>
    <scope>NUCLEOTIDE SEQUENCE [LARGE SCALE GENOMIC DNA]</scope>
    <source>
        <strain evidence="4">JCM 18127</strain>
    </source>
</reference>
<dbReference type="InterPro" id="IPR036291">
    <property type="entry name" value="NAD(P)-bd_dom_sf"/>
</dbReference>